<evidence type="ECO:0000256" key="1">
    <source>
        <dbReference type="SAM" id="Phobius"/>
    </source>
</evidence>
<keyword evidence="1" id="KW-0812">Transmembrane</keyword>
<keyword evidence="1" id="KW-1133">Transmembrane helix</keyword>
<dbReference type="EMBL" id="JAPWTJ010000789">
    <property type="protein sequence ID" value="KAJ8975633.1"/>
    <property type="molecule type" value="Genomic_DNA"/>
</dbReference>
<evidence type="ECO:0000313" key="2">
    <source>
        <dbReference type="EMBL" id="KAJ8975633.1"/>
    </source>
</evidence>
<evidence type="ECO:0000313" key="3">
    <source>
        <dbReference type="Proteomes" id="UP001162164"/>
    </source>
</evidence>
<protein>
    <submittedName>
        <fullName evidence="2">Uncharacterized protein</fullName>
    </submittedName>
</protein>
<accession>A0ABQ9JBR8</accession>
<gene>
    <name evidence="2" type="ORF">NQ317_015320</name>
</gene>
<keyword evidence="1" id="KW-0472">Membrane</keyword>
<reference evidence="2" key="1">
    <citation type="journal article" date="2023" name="Insect Mol. Biol.">
        <title>Genome sequencing provides insights into the evolution of gene families encoding plant cell wall-degrading enzymes in longhorned beetles.</title>
        <authorList>
            <person name="Shin N.R."/>
            <person name="Okamura Y."/>
            <person name="Kirsch R."/>
            <person name="Pauchet Y."/>
        </authorList>
    </citation>
    <scope>NUCLEOTIDE SEQUENCE</scope>
    <source>
        <strain evidence="2">MMC_N1</strain>
    </source>
</reference>
<sequence>MLFSLIGLYGWRSNSLRWTVMMLFSLIGLYGWRSNSLRWTVMMLFSLIGLYGWRSNSLRWTVMMLVSLIGIYDEQVAIRKIWDSKVVKLVWTYGYRALILRRNKVIENAWLTWSFQKGQCVHRRRFSVEDSFFVGPGFFVWIGTA</sequence>
<proteinExistence type="predicted"/>
<feature type="transmembrane region" description="Helical" evidence="1">
    <location>
        <begin position="15"/>
        <end position="32"/>
    </location>
</feature>
<organism evidence="2 3">
    <name type="scientific">Molorchus minor</name>
    <dbReference type="NCBI Taxonomy" id="1323400"/>
    <lineage>
        <taxon>Eukaryota</taxon>
        <taxon>Metazoa</taxon>
        <taxon>Ecdysozoa</taxon>
        <taxon>Arthropoda</taxon>
        <taxon>Hexapoda</taxon>
        <taxon>Insecta</taxon>
        <taxon>Pterygota</taxon>
        <taxon>Neoptera</taxon>
        <taxon>Endopterygota</taxon>
        <taxon>Coleoptera</taxon>
        <taxon>Polyphaga</taxon>
        <taxon>Cucujiformia</taxon>
        <taxon>Chrysomeloidea</taxon>
        <taxon>Cerambycidae</taxon>
        <taxon>Lamiinae</taxon>
        <taxon>Monochamini</taxon>
        <taxon>Molorchus</taxon>
    </lineage>
</organism>
<comment type="caution">
    <text evidence="2">The sequence shown here is derived from an EMBL/GenBank/DDBJ whole genome shotgun (WGS) entry which is preliminary data.</text>
</comment>
<dbReference type="Proteomes" id="UP001162164">
    <property type="component" value="Unassembled WGS sequence"/>
</dbReference>
<name>A0ABQ9JBR8_9CUCU</name>
<keyword evidence="3" id="KW-1185">Reference proteome</keyword>